<dbReference type="InterPro" id="IPR058512">
    <property type="entry name" value="DUF8199"/>
</dbReference>
<dbReference type="Proteomes" id="UP000610746">
    <property type="component" value="Unassembled WGS sequence"/>
</dbReference>
<organism evidence="1 2">
    <name type="scientific">Frigoriflavimonas asaccharolytica</name>
    <dbReference type="NCBI Taxonomy" id="2735899"/>
    <lineage>
        <taxon>Bacteria</taxon>
        <taxon>Pseudomonadati</taxon>
        <taxon>Bacteroidota</taxon>
        <taxon>Flavobacteriia</taxon>
        <taxon>Flavobacteriales</taxon>
        <taxon>Weeksellaceae</taxon>
        <taxon>Frigoriflavimonas</taxon>
    </lineage>
</organism>
<dbReference type="EMBL" id="JABSNO010000002">
    <property type="protein sequence ID" value="NRS91301.1"/>
    <property type="molecule type" value="Genomic_DNA"/>
</dbReference>
<name>A0A8J8G4T5_9FLAO</name>
<reference evidence="1" key="1">
    <citation type="submission" date="2020-05" db="EMBL/GenBank/DDBJ databases">
        <title>Genomic Encyclopedia of Type Strains, Phase IV (KMG-V): Genome sequencing to study the core and pangenomes of soil and plant-associated prokaryotes.</title>
        <authorList>
            <person name="Whitman W."/>
        </authorList>
    </citation>
    <scope>NUCLEOTIDE SEQUENCE</scope>
    <source>
        <strain evidence="1">16F</strain>
    </source>
</reference>
<keyword evidence="2" id="KW-1185">Reference proteome</keyword>
<evidence type="ECO:0000313" key="1">
    <source>
        <dbReference type="EMBL" id="NRS91301.1"/>
    </source>
</evidence>
<dbReference type="InterPro" id="IPR058060">
    <property type="entry name" value="HYC_CC_PP"/>
</dbReference>
<dbReference type="RefSeq" id="WP_226927411.1">
    <property type="nucleotide sequence ID" value="NZ_JABSNO010000002.1"/>
</dbReference>
<comment type="caution">
    <text evidence="1">The sequence shown here is derived from an EMBL/GenBank/DDBJ whole genome shotgun (WGS) entry which is preliminary data.</text>
</comment>
<protein>
    <submittedName>
        <fullName evidence="1">Uncharacterized protein</fullName>
    </submittedName>
</protein>
<gene>
    <name evidence="1" type="ORF">HNQ03_000367</name>
</gene>
<dbReference type="AlphaFoldDB" id="A0A8J8G4T5"/>
<dbReference type="NCBIfam" id="NF047658">
    <property type="entry name" value="HYC_CC_PP"/>
    <property type="match status" value="1"/>
</dbReference>
<evidence type="ECO:0000313" key="2">
    <source>
        <dbReference type="Proteomes" id="UP000610746"/>
    </source>
</evidence>
<proteinExistence type="predicted"/>
<dbReference type="Pfam" id="PF26622">
    <property type="entry name" value="DUF8199"/>
    <property type="match status" value="1"/>
</dbReference>
<accession>A0A8J8G4T5</accession>
<sequence>MKKQLAILFTIFYFGFSSGMVFNVHYCLDKIFVSTASSNSCKLCGTKEKKDCCKSEAKFFKADPAQKADVSFISDTIFFAEISQIYSADFPFSAMQRNEFIIDSNAPPDRLKVPLFITYCNFRI</sequence>